<name>A0A9P0Q541_ACAOB</name>
<dbReference type="AlphaFoldDB" id="A0A9P0Q541"/>
<proteinExistence type="predicted"/>
<protein>
    <submittedName>
        <fullName evidence="1">Uncharacterized protein</fullName>
    </submittedName>
</protein>
<organism evidence="1 2">
    <name type="scientific">Acanthoscelides obtectus</name>
    <name type="common">Bean weevil</name>
    <name type="synonym">Bruchus obtectus</name>
    <dbReference type="NCBI Taxonomy" id="200917"/>
    <lineage>
        <taxon>Eukaryota</taxon>
        <taxon>Metazoa</taxon>
        <taxon>Ecdysozoa</taxon>
        <taxon>Arthropoda</taxon>
        <taxon>Hexapoda</taxon>
        <taxon>Insecta</taxon>
        <taxon>Pterygota</taxon>
        <taxon>Neoptera</taxon>
        <taxon>Endopterygota</taxon>
        <taxon>Coleoptera</taxon>
        <taxon>Polyphaga</taxon>
        <taxon>Cucujiformia</taxon>
        <taxon>Chrysomeloidea</taxon>
        <taxon>Chrysomelidae</taxon>
        <taxon>Bruchinae</taxon>
        <taxon>Bruchini</taxon>
        <taxon>Acanthoscelides</taxon>
    </lineage>
</organism>
<dbReference type="EMBL" id="CAKOFQ010007870">
    <property type="protein sequence ID" value="CAH2009292.1"/>
    <property type="molecule type" value="Genomic_DNA"/>
</dbReference>
<dbReference type="Proteomes" id="UP001152888">
    <property type="component" value="Unassembled WGS sequence"/>
</dbReference>
<accession>A0A9P0Q541</accession>
<evidence type="ECO:0000313" key="2">
    <source>
        <dbReference type="Proteomes" id="UP001152888"/>
    </source>
</evidence>
<comment type="caution">
    <text evidence="1">The sequence shown here is derived from an EMBL/GenBank/DDBJ whole genome shotgun (WGS) entry which is preliminary data.</text>
</comment>
<sequence length="72" mass="8825">MKSDIQTTERRLALEMDKSKKLRDLHQDEELLKQLDEDTKRMREQKNIRKRQMDDAMKRVDKLKEIAQRKRG</sequence>
<reference evidence="1" key="1">
    <citation type="submission" date="2022-03" db="EMBL/GenBank/DDBJ databases">
        <authorList>
            <person name="Sayadi A."/>
        </authorList>
    </citation>
    <scope>NUCLEOTIDE SEQUENCE</scope>
</reference>
<evidence type="ECO:0000313" key="1">
    <source>
        <dbReference type="EMBL" id="CAH2009292.1"/>
    </source>
</evidence>
<gene>
    <name evidence="1" type="ORF">ACAOBT_LOCUS30753</name>
</gene>
<keyword evidence="2" id="KW-1185">Reference proteome</keyword>